<evidence type="ECO:0000256" key="3">
    <source>
        <dbReference type="ARBA" id="ARBA00010871"/>
    </source>
</evidence>
<dbReference type="PANTHER" id="PTHR23132:SF25">
    <property type="entry name" value="D-ALANINE--D-ALANINE LIGASE A"/>
    <property type="match status" value="1"/>
</dbReference>
<dbReference type="Pfam" id="PF01820">
    <property type="entry name" value="Dala_Dala_lig_N"/>
    <property type="match status" value="1"/>
</dbReference>
<dbReference type="EMBL" id="JBHRZH010000008">
    <property type="protein sequence ID" value="MFC3761401.1"/>
    <property type="molecule type" value="Genomic_DNA"/>
</dbReference>
<dbReference type="Proteomes" id="UP001595699">
    <property type="component" value="Unassembled WGS sequence"/>
</dbReference>
<keyword evidence="7 14" id="KW-0067">ATP-binding</keyword>
<comment type="cofactor">
    <cofactor evidence="1">
        <name>Mn(2+)</name>
        <dbReference type="ChEBI" id="CHEBI:29035"/>
    </cofactor>
</comment>
<dbReference type="PROSITE" id="PS50975">
    <property type="entry name" value="ATP_GRASP"/>
    <property type="match status" value="1"/>
</dbReference>
<comment type="caution">
    <text evidence="16">The sequence shown here is derived from an EMBL/GenBank/DDBJ whole genome shotgun (WGS) entry which is preliminary data.</text>
</comment>
<evidence type="ECO:0000256" key="8">
    <source>
        <dbReference type="ARBA" id="ARBA00022842"/>
    </source>
</evidence>
<comment type="cofactor">
    <cofactor evidence="2">
        <name>Mg(2+)</name>
        <dbReference type="ChEBI" id="CHEBI:18420"/>
    </cofactor>
</comment>
<dbReference type="Gene3D" id="3.30.470.20">
    <property type="entry name" value="ATP-grasp fold, B domain"/>
    <property type="match status" value="1"/>
</dbReference>
<sequence length="381" mass="40500">MNDTDQPTEANPRPRVAVVFGGRSSEHAVSCITAGSVMRAIDRSKYDVVPVGITLDGEWVLEADEPALLAVTDGRMPSVSAADGQAVVLLGSSSRGSLVTLSASEVPHTLGEVDVVFPLLHGPFGEDGTLQGLLEMAGIRYVGAGVLSSAVSMDKHYMKMIFQAHGLPVVPYAVLSPSEWAHDRSACAETVASLGYPVFVKPCRGGSSIGITKVSRPEGLEAAVELARTYDPKVLVEAAVESARELECGVLGSLTPGALPEVSVVAEIVVDPSREFYDFDAKYVSEEDAKLIVPAVMEEGDAVAVRRMAAQAFAAVSCEGLARVDFFVQPDGRLLLNEINTMPGFTPMSMFPRVWAASGVEYPELVDRLVQLALQRPTGLR</sequence>
<gene>
    <name evidence="13" type="primary">ddl</name>
    <name evidence="16" type="ORF">ACFOUW_11170</name>
</gene>
<evidence type="ECO:0000256" key="6">
    <source>
        <dbReference type="ARBA" id="ARBA00022741"/>
    </source>
</evidence>
<dbReference type="GO" id="GO:0016874">
    <property type="term" value="F:ligase activity"/>
    <property type="evidence" value="ECO:0007669"/>
    <property type="project" value="UniProtKB-KW"/>
</dbReference>
<comment type="subcellular location">
    <subcellularLocation>
        <location evidence="13">Cytoplasm</location>
    </subcellularLocation>
</comment>
<dbReference type="InterPro" id="IPR016185">
    <property type="entry name" value="PreATP-grasp_dom_sf"/>
</dbReference>
<dbReference type="Pfam" id="PF07478">
    <property type="entry name" value="Dala_Dala_lig_C"/>
    <property type="match status" value="1"/>
</dbReference>
<dbReference type="Gene3D" id="3.40.50.20">
    <property type="match status" value="1"/>
</dbReference>
<dbReference type="SUPFAM" id="SSF52440">
    <property type="entry name" value="PreATP-grasp domain"/>
    <property type="match status" value="1"/>
</dbReference>
<evidence type="ECO:0000256" key="1">
    <source>
        <dbReference type="ARBA" id="ARBA00001936"/>
    </source>
</evidence>
<evidence type="ECO:0000256" key="4">
    <source>
        <dbReference type="ARBA" id="ARBA00022598"/>
    </source>
</evidence>
<keyword evidence="5" id="KW-0479">Metal-binding</keyword>
<keyword evidence="6 14" id="KW-0547">Nucleotide-binding</keyword>
<dbReference type="HAMAP" id="MF_00047">
    <property type="entry name" value="Dala_Dala_lig"/>
    <property type="match status" value="1"/>
</dbReference>
<dbReference type="RefSeq" id="WP_205118465.1">
    <property type="nucleotide sequence ID" value="NZ_JAFBCM010000001.1"/>
</dbReference>
<dbReference type="InterPro" id="IPR011761">
    <property type="entry name" value="ATP-grasp"/>
</dbReference>
<keyword evidence="11" id="KW-0464">Manganese</keyword>
<evidence type="ECO:0000259" key="15">
    <source>
        <dbReference type="PROSITE" id="PS50975"/>
    </source>
</evidence>
<comment type="function">
    <text evidence="13">Cell wall formation.</text>
</comment>
<evidence type="ECO:0000256" key="11">
    <source>
        <dbReference type="ARBA" id="ARBA00023211"/>
    </source>
</evidence>
<comment type="similarity">
    <text evidence="3 13">Belongs to the D-alanine--D-alanine ligase family.</text>
</comment>
<evidence type="ECO:0000256" key="12">
    <source>
        <dbReference type="ARBA" id="ARBA00023316"/>
    </source>
</evidence>
<organism evidence="16 17">
    <name type="scientific">Tenggerimyces flavus</name>
    <dbReference type="NCBI Taxonomy" id="1708749"/>
    <lineage>
        <taxon>Bacteria</taxon>
        <taxon>Bacillati</taxon>
        <taxon>Actinomycetota</taxon>
        <taxon>Actinomycetes</taxon>
        <taxon>Propionibacteriales</taxon>
        <taxon>Nocardioidaceae</taxon>
        <taxon>Tenggerimyces</taxon>
    </lineage>
</organism>
<protein>
    <recommendedName>
        <fullName evidence="13">D-alanine--D-alanine ligase</fullName>
        <ecNumber evidence="13">6.3.2.4</ecNumber>
    </recommendedName>
    <alternativeName>
        <fullName evidence="13">D-Ala-D-Ala ligase</fullName>
    </alternativeName>
    <alternativeName>
        <fullName evidence="13">D-alanylalanine synthetase</fullName>
    </alternativeName>
</protein>
<keyword evidence="13" id="KW-0963">Cytoplasm</keyword>
<dbReference type="SUPFAM" id="SSF56059">
    <property type="entry name" value="Glutathione synthetase ATP-binding domain-like"/>
    <property type="match status" value="1"/>
</dbReference>
<dbReference type="InterPro" id="IPR011127">
    <property type="entry name" value="Dala_Dala_lig_N"/>
</dbReference>
<feature type="domain" description="ATP-grasp" evidence="15">
    <location>
        <begin position="159"/>
        <end position="371"/>
    </location>
</feature>
<proteinExistence type="inferred from homology"/>
<dbReference type="NCBIfam" id="NF002528">
    <property type="entry name" value="PRK01966.1-4"/>
    <property type="match status" value="1"/>
</dbReference>
<dbReference type="PANTHER" id="PTHR23132">
    <property type="entry name" value="D-ALANINE--D-ALANINE LIGASE"/>
    <property type="match status" value="1"/>
</dbReference>
<dbReference type="InterPro" id="IPR013815">
    <property type="entry name" value="ATP_grasp_subdomain_1"/>
</dbReference>
<dbReference type="EC" id="6.3.2.4" evidence="13"/>
<comment type="pathway">
    <text evidence="13">Cell wall biogenesis; peptidoglycan biosynthesis.</text>
</comment>
<keyword evidence="8" id="KW-0460">Magnesium</keyword>
<dbReference type="InterPro" id="IPR011095">
    <property type="entry name" value="Dala_Dala_lig_C"/>
</dbReference>
<evidence type="ECO:0000256" key="7">
    <source>
        <dbReference type="ARBA" id="ARBA00022840"/>
    </source>
</evidence>
<dbReference type="InterPro" id="IPR000291">
    <property type="entry name" value="D-Ala_lig_Van_CS"/>
</dbReference>
<keyword evidence="9 13" id="KW-0133">Cell shape</keyword>
<keyword evidence="4 13" id="KW-0436">Ligase</keyword>
<evidence type="ECO:0000256" key="2">
    <source>
        <dbReference type="ARBA" id="ARBA00001946"/>
    </source>
</evidence>
<reference evidence="17" key="1">
    <citation type="journal article" date="2019" name="Int. J. Syst. Evol. Microbiol.">
        <title>The Global Catalogue of Microorganisms (GCM) 10K type strain sequencing project: providing services to taxonomists for standard genome sequencing and annotation.</title>
        <authorList>
            <consortium name="The Broad Institute Genomics Platform"/>
            <consortium name="The Broad Institute Genome Sequencing Center for Infectious Disease"/>
            <person name="Wu L."/>
            <person name="Ma J."/>
        </authorList>
    </citation>
    <scope>NUCLEOTIDE SEQUENCE [LARGE SCALE GENOMIC DNA]</scope>
    <source>
        <strain evidence="17">CGMCC 4.7241</strain>
    </source>
</reference>
<evidence type="ECO:0000256" key="13">
    <source>
        <dbReference type="HAMAP-Rule" id="MF_00047"/>
    </source>
</evidence>
<keyword evidence="17" id="KW-1185">Reference proteome</keyword>
<dbReference type="PROSITE" id="PS00843">
    <property type="entry name" value="DALA_DALA_LIGASE_1"/>
    <property type="match status" value="1"/>
</dbReference>
<keyword evidence="10 13" id="KW-0573">Peptidoglycan synthesis</keyword>
<evidence type="ECO:0000313" key="17">
    <source>
        <dbReference type="Proteomes" id="UP001595699"/>
    </source>
</evidence>
<dbReference type="NCBIfam" id="TIGR01205">
    <property type="entry name" value="D_ala_D_alaTIGR"/>
    <property type="match status" value="1"/>
</dbReference>
<evidence type="ECO:0000256" key="5">
    <source>
        <dbReference type="ARBA" id="ARBA00022723"/>
    </source>
</evidence>
<keyword evidence="12 13" id="KW-0961">Cell wall biogenesis/degradation</keyword>
<evidence type="ECO:0000256" key="14">
    <source>
        <dbReference type="PROSITE-ProRule" id="PRU00409"/>
    </source>
</evidence>
<comment type="catalytic activity">
    <reaction evidence="13">
        <text>2 D-alanine + ATP = D-alanyl-D-alanine + ADP + phosphate + H(+)</text>
        <dbReference type="Rhea" id="RHEA:11224"/>
        <dbReference type="ChEBI" id="CHEBI:15378"/>
        <dbReference type="ChEBI" id="CHEBI:30616"/>
        <dbReference type="ChEBI" id="CHEBI:43474"/>
        <dbReference type="ChEBI" id="CHEBI:57416"/>
        <dbReference type="ChEBI" id="CHEBI:57822"/>
        <dbReference type="ChEBI" id="CHEBI:456216"/>
        <dbReference type="EC" id="6.3.2.4"/>
    </reaction>
</comment>
<dbReference type="PIRSF" id="PIRSF039102">
    <property type="entry name" value="Ddl/VanB"/>
    <property type="match status" value="1"/>
</dbReference>
<evidence type="ECO:0000256" key="10">
    <source>
        <dbReference type="ARBA" id="ARBA00022984"/>
    </source>
</evidence>
<name>A0ABV7Y7V8_9ACTN</name>
<dbReference type="InterPro" id="IPR005905">
    <property type="entry name" value="D_ala_D_ala"/>
</dbReference>
<evidence type="ECO:0000256" key="9">
    <source>
        <dbReference type="ARBA" id="ARBA00022960"/>
    </source>
</evidence>
<accession>A0ABV7Y7V8</accession>
<evidence type="ECO:0000313" key="16">
    <source>
        <dbReference type="EMBL" id="MFC3761401.1"/>
    </source>
</evidence>
<dbReference type="Gene3D" id="3.30.1490.20">
    <property type="entry name" value="ATP-grasp fold, A domain"/>
    <property type="match status" value="1"/>
</dbReference>
<dbReference type="PROSITE" id="PS00844">
    <property type="entry name" value="DALA_DALA_LIGASE_2"/>
    <property type="match status" value="1"/>
</dbReference>